<evidence type="ECO:0000259" key="6">
    <source>
        <dbReference type="Pfam" id="PF02465"/>
    </source>
</evidence>
<evidence type="ECO:0000256" key="4">
    <source>
        <dbReference type="ARBA" id="ARBA00023143"/>
    </source>
</evidence>
<dbReference type="NCBIfam" id="NF005955">
    <property type="entry name" value="PRK08032.1"/>
    <property type="match status" value="1"/>
</dbReference>
<comment type="caution">
    <text evidence="8">The sequence shown here is derived from an EMBL/GenBank/DDBJ whole genome shotgun (WGS) entry which is preliminary data.</text>
</comment>
<dbReference type="Pfam" id="PF07195">
    <property type="entry name" value="FliD_C"/>
    <property type="match status" value="1"/>
</dbReference>
<organism evidence="8 9">
    <name type="scientific">Salinisphaera hydrothermalis (strain C41B8)</name>
    <dbReference type="NCBI Taxonomy" id="1304275"/>
    <lineage>
        <taxon>Bacteria</taxon>
        <taxon>Pseudomonadati</taxon>
        <taxon>Pseudomonadota</taxon>
        <taxon>Gammaproteobacteria</taxon>
        <taxon>Salinisphaerales</taxon>
        <taxon>Salinisphaeraceae</taxon>
        <taxon>Salinisphaera</taxon>
    </lineage>
</organism>
<keyword evidence="9" id="KW-1185">Reference proteome</keyword>
<dbReference type="Pfam" id="PF02465">
    <property type="entry name" value="FliD_N"/>
    <property type="match status" value="1"/>
</dbReference>
<comment type="similarity">
    <text evidence="1 5">Belongs to the FliD family.</text>
</comment>
<feature type="domain" description="Flagellar hook-associated protein 2 C-terminal" evidence="7">
    <location>
        <begin position="230"/>
        <end position="458"/>
    </location>
</feature>
<dbReference type="RefSeq" id="WP_037336148.1">
    <property type="nucleotide sequence ID" value="NZ_APNK01000007.1"/>
</dbReference>
<name>A0A084IMX3_SALHC</name>
<reference evidence="8 9" key="1">
    <citation type="submission" date="2013-03" db="EMBL/GenBank/DDBJ databases">
        <title>Salinisphaera hydrothermalis C41B8 Genome Sequencing.</title>
        <authorList>
            <person name="Li C."/>
            <person name="Lai Q."/>
            <person name="Shao Z."/>
        </authorList>
    </citation>
    <scope>NUCLEOTIDE SEQUENCE [LARGE SCALE GENOMIC DNA]</scope>
    <source>
        <strain evidence="8 9">C41B8</strain>
    </source>
</reference>
<dbReference type="PANTHER" id="PTHR30288:SF0">
    <property type="entry name" value="FLAGELLAR HOOK-ASSOCIATED PROTEIN 2"/>
    <property type="match status" value="1"/>
</dbReference>
<dbReference type="Proteomes" id="UP000028302">
    <property type="component" value="Unassembled WGS sequence"/>
</dbReference>
<dbReference type="PATRIC" id="fig|1304275.5.peg.1466"/>
<dbReference type="GO" id="GO:0005576">
    <property type="term" value="C:extracellular region"/>
    <property type="evidence" value="ECO:0007669"/>
    <property type="project" value="UniProtKB-SubCell"/>
</dbReference>
<keyword evidence="4 5" id="KW-0975">Bacterial flagellum</keyword>
<dbReference type="EMBL" id="APNK01000007">
    <property type="protein sequence ID" value="KEZ78057.1"/>
    <property type="molecule type" value="Genomic_DNA"/>
</dbReference>
<dbReference type="GO" id="GO:0007155">
    <property type="term" value="P:cell adhesion"/>
    <property type="evidence" value="ECO:0007669"/>
    <property type="project" value="InterPro"/>
</dbReference>
<evidence type="ECO:0000259" key="7">
    <source>
        <dbReference type="Pfam" id="PF07195"/>
    </source>
</evidence>
<sequence length="478" mass="48781">MSSSYTSSISSLGVGSGLDLSSLLDSLKSSEEGRLQPLQTQKSSFSAQLSAYGTLTSSVKSLQSAADKLNDPSLYNSTKVSVSGSAVTATSTTDAVPGGYDVSVSQLAQAQSLVASPVADKTSNIGAGGTISITTGSNAPVKIDLANGSSSLEDIRDAINNADAGVSASIINDGSSTPYRLVLSSDASGTSNQITVSATDASGASGTPLANLLSYDSSTSSGTMTQTVAAQDAKLSVNGINITRSSNTVDNAIQGVTLTLNATTTSANQVTTTRDNDTIKSAIKNFVSAYNSYHSRESALTAYNGSSASSNGVLLGDSTAQSVSSQLTQALNTPVTGNSLAVLSDVGISLQSDGTLKIEDESKLDSALNTDPRGVAQLFSGDPSKSATNDGVAGTLSATIDRMTGDNGVLKTASNGIQNSIDDVNKRIKDMQSTIDDTVARYRQQFVQLDSLMSSLNSTQSYLTTQLSQLNNSSSSKG</sequence>
<evidence type="ECO:0000256" key="5">
    <source>
        <dbReference type="RuleBase" id="RU362066"/>
    </source>
</evidence>
<evidence type="ECO:0000313" key="9">
    <source>
        <dbReference type="Proteomes" id="UP000028302"/>
    </source>
</evidence>
<evidence type="ECO:0000256" key="2">
    <source>
        <dbReference type="ARBA" id="ARBA00011255"/>
    </source>
</evidence>
<dbReference type="eggNOG" id="COG1345">
    <property type="taxonomic scope" value="Bacteria"/>
</dbReference>
<comment type="subunit">
    <text evidence="2 5">Homopentamer.</text>
</comment>
<comment type="function">
    <text evidence="5">Required for morphogenesis and for the elongation of the flagellar filament by facilitating polymerization of the flagellin monomers at the tip of growing filament. Forms a capping structure, which prevents flagellin subunits (transported through the central channel of the flagellum) from leaking out without polymerization at the distal end.</text>
</comment>
<dbReference type="InterPro" id="IPR003481">
    <property type="entry name" value="FliD_N"/>
</dbReference>
<evidence type="ECO:0000313" key="8">
    <source>
        <dbReference type="EMBL" id="KEZ78057.1"/>
    </source>
</evidence>
<dbReference type="GO" id="GO:0009421">
    <property type="term" value="C:bacterial-type flagellum filament cap"/>
    <property type="evidence" value="ECO:0007669"/>
    <property type="project" value="InterPro"/>
</dbReference>
<dbReference type="AlphaFoldDB" id="A0A084IMX3"/>
<comment type="subcellular location">
    <subcellularLocation>
        <location evidence="5">Secreted</location>
    </subcellularLocation>
    <subcellularLocation>
        <location evidence="5">Bacterial flagellum</location>
    </subcellularLocation>
</comment>
<dbReference type="InterPro" id="IPR010809">
    <property type="entry name" value="FliD_C"/>
</dbReference>
<dbReference type="InterPro" id="IPR040026">
    <property type="entry name" value="FliD"/>
</dbReference>
<dbReference type="STRING" id="1304275.C41B8_07172"/>
<dbReference type="GO" id="GO:0071973">
    <property type="term" value="P:bacterial-type flagellum-dependent cell motility"/>
    <property type="evidence" value="ECO:0007669"/>
    <property type="project" value="TreeGrafter"/>
</dbReference>
<keyword evidence="8" id="KW-0282">Flagellum</keyword>
<accession>A0A084IMX3</accession>
<keyword evidence="8" id="KW-0966">Cell projection</keyword>
<gene>
    <name evidence="8" type="ORF">C41B8_07172</name>
</gene>
<evidence type="ECO:0000256" key="3">
    <source>
        <dbReference type="ARBA" id="ARBA00023054"/>
    </source>
</evidence>
<protein>
    <recommendedName>
        <fullName evidence="5">Flagellar hook-associated protein 2</fullName>
        <shortName evidence="5">HAP2</shortName>
    </recommendedName>
    <alternativeName>
        <fullName evidence="5">Flagellar cap protein</fullName>
    </alternativeName>
</protein>
<keyword evidence="3" id="KW-0175">Coiled coil</keyword>
<keyword evidence="8" id="KW-0969">Cilium</keyword>
<feature type="domain" description="Flagellar hook-associated protein 2 N-terminal" evidence="6">
    <location>
        <begin position="16"/>
        <end position="111"/>
    </location>
</feature>
<dbReference type="GO" id="GO:0009424">
    <property type="term" value="C:bacterial-type flagellum hook"/>
    <property type="evidence" value="ECO:0007669"/>
    <property type="project" value="UniProtKB-UniRule"/>
</dbReference>
<proteinExistence type="inferred from homology"/>
<keyword evidence="5" id="KW-0964">Secreted</keyword>
<dbReference type="PANTHER" id="PTHR30288">
    <property type="entry name" value="FLAGELLAR CAP/ASSEMBLY PROTEIN FLID"/>
    <property type="match status" value="1"/>
</dbReference>
<dbReference type="OrthoDB" id="5980200at2"/>
<evidence type="ECO:0000256" key="1">
    <source>
        <dbReference type="ARBA" id="ARBA00009764"/>
    </source>
</evidence>